<name>A0AC34GSN1_9BILA</name>
<dbReference type="Proteomes" id="UP000887579">
    <property type="component" value="Unplaced"/>
</dbReference>
<dbReference type="WBParaSite" id="ES5_v2.g7699.t1">
    <property type="protein sequence ID" value="ES5_v2.g7699.t1"/>
    <property type="gene ID" value="ES5_v2.g7699"/>
</dbReference>
<sequence length="328" mass="38477">MDLYVNEMFVDRNLNFSHLNACKDNMTLDYASLSKVWMPNNCFITTKFAEIHDSPFNNATVWVNYRVKVRGPCVMDLTNFPMDSQSCSLVYLSFNYNNEEVQLRWNTDRPDPVYPLRQIKLPDFDLIKIYPEIKEIIYPAGKWDTLTVTFTFKRRYMWYFMQAYVPTYLTIFVSWIAFSLSPRAIPARTLLGVNAILAQIFQFGSIRALLPRVSYIKAIDVWVLGSMTFVFASLVELAIVGYQAKLYDKKHKQRKITENDDLQGLDYRQRLDTKISITSSEVTVCCMKSSAFLTFLKSQQIDFYAKILFPAFYSLFNIFYWCYYGLLE</sequence>
<proteinExistence type="predicted"/>
<organism evidence="1 2">
    <name type="scientific">Panagrolaimus sp. ES5</name>
    <dbReference type="NCBI Taxonomy" id="591445"/>
    <lineage>
        <taxon>Eukaryota</taxon>
        <taxon>Metazoa</taxon>
        <taxon>Ecdysozoa</taxon>
        <taxon>Nematoda</taxon>
        <taxon>Chromadorea</taxon>
        <taxon>Rhabditida</taxon>
        <taxon>Tylenchina</taxon>
        <taxon>Panagrolaimomorpha</taxon>
        <taxon>Panagrolaimoidea</taxon>
        <taxon>Panagrolaimidae</taxon>
        <taxon>Panagrolaimus</taxon>
    </lineage>
</organism>
<evidence type="ECO:0000313" key="2">
    <source>
        <dbReference type="WBParaSite" id="ES5_v2.g7699.t1"/>
    </source>
</evidence>
<accession>A0AC34GSN1</accession>
<reference evidence="2" key="1">
    <citation type="submission" date="2022-11" db="UniProtKB">
        <authorList>
            <consortium name="WormBaseParasite"/>
        </authorList>
    </citation>
    <scope>IDENTIFICATION</scope>
</reference>
<protein>
    <submittedName>
        <fullName evidence="2">Uncharacterized protein</fullName>
    </submittedName>
</protein>
<evidence type="ECO:0000313" key="1">
    <source>
        <dbReference type="Proteomes" id="UP000887579"/>
    </source>
</evidence>